<dbReference type="Pfam" id="PF22528">
    <property type="entry name" value="PRMT_C"/>
    <property type="match status" value="1"/>
</dbReference>
<dbReference type="GO" id="GO:0005634">
    <property type="term" value="C:nucleus"/>
    <property type="evidence" value="ECO:0007669"/>
    <property type="project" value="TreeGrafter"/>
</dbReference>
<evidence type="ECO:0000313" key="6">
    <source>
        <dbReference type="EMBL" id="SBS90567.1"/>
    </source>
</evidence>
<dbReference type="PANTHER" id="PTHR11006:SF53">
    <property type="entry name" value="PROTEIN ARGININE N-METHYLTRANSFERASE 3"/>
    <property type="match status" value="1"/>
</dbReference>
<dbReference type="GO" id="GO:0016274">
    <property type="term" value="F:protein-arginine N-methyltransferase activity"/>
    <property type="evidence" value="ECO:0007669"/>
    <property type="project" value="InterPro"/>
</dbReference>
<feature type="compositionally biased region" description="Basic and acidic residues" evidence="4">
    <location>
        <begin position="407"/>
        <end position="421"/>
    </location>
</feature>
<dbReference type="CDD" id="cd02440">
    <property type="entry name" value="AdoMet_MTases"/>
    <property type="match status" value="1"/>
</dbReference>
<feature type="domain" description="Protein arginine N-methyltransferase" evidence="5">
    <location>
        <begin position="651"/>
        <end position="841"/>
    </location>
</feature>
<dbReference type="InterPro" id="IPR055135">
    <property type="entry name" value="PRMT_dom"/>
</dbReference>
<reference evidence="7" key="1">
    <citation type="submission" date="2016-05" db="EMBL/GenBank/DDBJ databases">
        <authorList>
            <person name="Naeem Raeece"/>
        </authorList>
    </citation>
    <scope>NUCLEOTIDE SEQUENCE [LARGE SCALE GENOMIC DNA]</scope>
</reference>
<keyword evidence="1" id="KW-0489">Methyltransferase</keyword>
<name>A0A1A8WFI3_PLAMA</name>
<dbReference type="GO" id="GO:0042054">
    <property type="term" value="F:histone methyltransferase activity"/>
    <property type="evidence" value="ECO:0007669"/>
    <property type="project" value="TreeGrafter"/>
</dbReference>
<dbReference type="PANTHER" id="PTHR11006">
    <property type="entry name" value="PROTEIN ARGININE N-METHYLTRANSFERASE"/>
    <property type="match status" value="1"/>
</dbReference>
<dbReference type="AlphaFoldDB" id="A0A1A8WFI3"/>
<feature type="region of interest" description="Disordered" evidence="4">
    <location>
        <begin position="393"/>
        <end position="454"/>
    </location>
</feature>
<protein>
    <recommendedName>
        <fullName evidence="5">Protein arginine N-methyltransferase domain-containing protein</fullName>
    </recommendedName>
</protein>
<gene>
    <name evidence="6" type="ORF">PMALA_030200</name>
</gene>
<proteinExistence type="predicted"/>
<dbReference type="VEuPathDB" id="PlasmoDB:PmUG01_14044800"/>
<dbReference type="FunFam" id="3.40.50.150:FF:000278">
    <property type="entry name" value="Coactivator-associated arginine methyltransferase 1"/>
    <property type="match status" value="1"/>
</dbReference>
<evidence type="ECO:0000256" key="1">
    <source>
        <dbReference type="ARBA" id="ARBA00022603"/>
    </source>
</evidence>
<dbReference type="InterPro" id="IPR025799">
    <property type="entry name" value="Arg_MeTrfase"/>
</dbReference>
<keyword evidence="2" id="KW-0808">Transferase</keyword>
<organism evidence="6 7">
    <name type="scientific">Plasmodium malariae</name>
    <dbReference type="NCBI Taxonomy" id="5858"/>
    <lineage>
        <taxon>Eukaryota</taxon>
        <taxon>Sar</taxon>
        <taxon>Alveolata</taxon>
        <taxon>Apicomplexa</taxon>
        <taxon>Aconoidasida</taxon>
        <taxon>Haemosporida</taxon>
        <taxon>Plasmodiidae</taxon>
        <taxon>Plasmodium</taxon>
        <taxon>Plasmodium (Plasmodium)</taxon>
    </lineage>
</organism>
<dbReference type="Gene3D" id="2.70.160.11">
    <property type="entry name" value="Hnrnp arginine n-methyltransferase1"/>
    <property type="match status" value="1"/>
</dbReference>
<evidence type="ECO:0000259" key="5">
    <source>
        <dbReference type="Pfam" id="PF22528"/>
    </source>
</evidence>
<keyword evidence="3" id="KW-0949">S-adenosyl-L-methionine</keyword>
<dbReference type="Gene3D" id="3.40.50.150">
    <property type="entry name" value="Vaccinia Virus protein VP39"/>
    <property type="match status" value="1"/>
</dbReference>
<evidence type="ECO:0000256" key="2">
    <source>
        <dbReference type="ARBA" id="ARBA00022679"/>
    </source>
</evidence>
<dbReference type="GO" id="GO:0032259">
    <property type="term" value="P:methylation"/>
    <property type="evidence" value="ECO:0007669"/>
    <property type="project" value="UniProtKB-KW"/>
</dbReference>
<dbReference type="InterPro" id="IPR029063">
    <property type="entry name" value="SAM-dependent_MTases_sf"/>
</dbReference>
<dbReference type="EMBL" id="FLQW01001612">
    <property type="protein sequence ID" value="SBS90567.1"/>
    <property type="molecule type" value="Genomic_DNA"/>
</dbReference>
<dbReference type="Proteomes" id="UP000078597">
    <property type="component" value="Unassembled WGS sequence"/>
</dbReference>
<accession>A0A1A8WFI3</accession>
<evidence type="ECO:0000256" key="4">
    <source>
        <dbReference type="SAM" id="MobiDB-lite"/>
    </source>
</evidence>
<evidence type="ECO:0000256" key="3">
    <source>
        <dbReference type="ARBA" id="ARBA00022691"/>
    </source>
</evidence>
<dbReference type="SUPFAM" id="SSF53335">
    <property type="entry name" value="S-adenosyl-L-methionine-dependent methyltransferases"/>
    <property type="match status" value="1"/>
</dbReference>
<sequence>MEAQNEELKETYKTIEKIIEGAGDEIIIKAKENFENDTSAYSLCDNYKSRRTKNVVIHMFNKNINILYYKEGYRNIIFINFLRLCQLNNLDVKQYHDLFLKYDIFSSIVDKEKYVNIFLKPIINNDKLLWDVNIEDFALYNLPSYSLSNGNQENNDLSIYDENNRNGFLLEEELKVKLNDLVENSSDSDISPFIEEENSISSFYSDSSESLRDDHTVVNQNIEWAKEDNKEEIKSLGTYLENSNSTSTIRDLSTHSEDKINNRKDNTLLLDAASYSGHQEDIITNKNFAVITNKRSVNKIQNIQKDIFLKLSNINLNSLIDTIVAQSKNNKNNRPINTGTMMKNLDEMLIEKFVNTFEKEHEQLNNLHKKIYSMEQVIKYLMSEIAKIDIGKKKGNGKKVSHTSIQDSKEVNQEAEIKETQEAEVTADISDSSDASREEEVRRKRGGHSTCSETKKEIKKQINSKINKRGALTDLDKTYFDSYNYTEIHRTMILDRSRTNCYYEFINKNKQLFENKIVLDIGCGSSIISLFCSDYAKVVVGIDNAEKILSKAKKIVEKNEAKNIYLFQGKLEDNDIYIDEKEKIYYVSKKDDIEHFQKIHNIAQLKILKFDIIISEWMGYFLFYECMINTILYARDIYLKEDGYIFPNKIYLYVAGYNDLEYLNENLLVWDKPMYNKDLSDLKPICEEFMKNAKIINLDKNKISTEIVNYAIINMYTYNKTENLYINTNFDIPIYKDKIVTSLCFYFDCVFETSTFKQNVLNEYNEHCIYLLNDTNDNILTTSVFSAKTHWKQVLLHLYCSNYNIAKISSVNSEKTNYLSGTIYISQANNTSRNVDVLLQIKKNKLINVNEEWTCYYTIE</sequence>
<evidence type="ECO:0000313" key="7">
    <source>
        <dbReference type="Proteomes" id="UP000078597"/>
    </source>
</evidence>